<dbReference type="Pfam" id="PF26593">
    <property type="entry name" value="TraC-like"/>
    <property type="match status" value="1"/>
</dbReference>
<evidence type="ECO:0000259" key="1">
    <source>
        <dbReference type="Pfam" id="PF26593"/>
    </source>
</evidence>
<comment type="caution">
    <text evidence="2">The sequence shown here is derived from an EMBL/GenBank/DDBJ whole genome shotgun (WGS) entry which is preliminary data.</text>
</comment>
<feature type="domain" description="TraC-like" evidence="1">
    <location>
        <begin position="22"/>
        <end position="139"/>
    </location>
</feature>
<dbReference type="EMBL" id="LCBL01000002">
    <property type="protein sequence ID" value="KKS09415.1"/>
    <property type="molecule type" value="Genomic_DNA"/>
</dbReference>
<accession>A0A0G0W8V2</accession>
<dbReference type="InterPro" id="IPR058596">
    <property type="entry name" value="TraC-like_dom"/>
</dbReference>
<gene>
    <name evidence="2" type="ORF">UU65_C0002G0193</name>
</gene>
<evidence type="ECO:0000313" key="3">
    <source>
        <dbReference type="Proteomes" id="UP000033869"/>
    </source>
</evidence>
<protein>
    <recommendedName>
        <fullName evidence="1">TraC-like domain-containing protein</fullName>
    </recommendedName>
</protein>
<reference evidence="2 3" key="1">
    <citation type="journal article" date="2015" name="Nature">
        <title>rRNA introns, odd ribosomes, and small enigmatic genomes across a large radiation of phyla.</title>
        <authorList>
            <person name="Brown C.T."/>
            <person name="Hug L.A."/>
            <person name="Thomas B.C."/>
            <person name="Sharon I."/>
            <person name="Castelle C.J."/>
            <person name="Singh A."/>
            <person name="Wilkins M.J."/>
            <person name="Williams K.H."/>
            <person name="Banfield J.F."/>
        </authorList>
    </citation>
    <scope>NUCLEOTIDE SEQUENCE [LARGE SCALE GENOMIC DNA]</scope>
</reference>
<organism evidence="2 3">
    <name type="scientific">candidate division CPR2 bacterium GW2011_GWC1_41_48</name>
    <dbReference type="NCBI Taxonomy" id="1618344"/>
    <lineage>
        <taxon>Bacteria</taxon>
        <taxon>Bacteria division CPR2</taxon>
    </lineage>
</organism>
<dbReference type="AlphaFoldDB" id="A0A0G0W8V2"/>
<name>A0A0G0W8V2_UNCC2</name>
<proteinExistence type="predicted"/>
<sequence>MANTSKTKRPSTQQYLDIAEIHDGVVVLKDGSLRAVLMVSSVNFALKSEKEKDAIIFNFQNFLNYLTFDIQVLIRSRRLDLRDYMKNMNEVAKKQKNPQLRDQTNAYISFIESLLEVANIMDKKFFVVVPFYPNVVQATSGFASKIKDAIKPAGNGPVHMGNFEENRIQLMQRVDVVVGQLSGMELRCASLDTQELIDLFYASYNPDTAQNQKLVAVDQITNNIITAAEDKPEGTELMEI</sequence>
<dbReference type="Proteomes" id="UP000033869">
    <property type="component" value="Unassembled WGS sequence"/>
</dbReference>
<evidence type="ECO:0000313" key="2">
    <source>
        <dbReference type="EMBL" id="KKS09415.1"/>
    </source>
</evidence>